<dbReference type="Proteomes" id="UP000009282">
    <property type="component" value="Chromosome"/>
</dbReference>
<evidence type="ECO:0000313" key="8">
    <source>
        <dbReference type="Proteomes" id="UP000009282"/>
    </source>
</evidence>
<dbReference type="AlphaFoldDB" id="G4QEU3"/>
<dbReference type="EC" id="4.1.1.36" evidence="3"/>
<dbReference type="eggNOG" id="COG0452">
    <property type="taxonomic scope" value="Bacteria"/>
</dbReference>
<dbReference type="GO" id="GO:0004633">
    <property type="term" value="F:phosphopantothenoylcysteine decarboxylase activity"/>
    <property type="evidence" value="ECO:0007669"/>
    <property type="project" value="UniProtKB-UniRule"/>
</dbReference>
<organism evidence="7 8">
    <name type="scientific">Glaciecola nitratireducens (strain JCM 12485 / KCTC 12276 / FR1064)</name>
    <dbReference type="NCBI Taxonomy" id="1085623"/>
    <lineage>
        <taxon>Bacteria</taxon>
        <taxon>Pseudomonadati</taxon>
        <taxon>Pseudomonadota</taxon>
        <taxon>Gammaproteobacteria</taxon>
        <taxon>Alteromonadales</taxon>
        <taxon>Alteromonadaceae</taxon>
        <taxon>Brumicola</taxon>
    </lineage>
</organism>
<comment type="similarity">
    <text evidence="3 4">In the C-terminal section; belongs to the PPC synthetase family.</text>
</comment>
<dbReference type="OrthoDB" id="9802554at2"/>
<comment type="cofactor">
    <cofactor evidence="3">
        <name>FMN</name>
        <dbReference type="ChEBI" id="CHEBI:58210"/>
    </cofactor>
    <text evidence="3">Binds 1 FMN per subunit.</text>
</comment>
<comment type="function">
    <text evidence="4">Catalyzes two steps in the biosynthesis of coenzyme A. In the first step cysteine is conjugated to 4'-phosphopantothenate to form 4-phosphopantothenoylcysteine, in the latter compound is decarboxylated to form 4'-phosphopantotheine.</text>
</comment>
<dbReference type="Gene3D" id="3.40.50.1950">
    <property type="entry name" value="Flavin prenyltransferase-like"/>
    <property type="match status" value="1"/>
</dbReference>
<reference evidence="7 8" key="1">
    <citation type="journal article" date="2011" name="J. Bacteriol.">
        <title>Complete genome sequence of seawater bacterium Glaciecola nitratireducens FR1064T.</title>
        <authorList>
            <person name="Bian F."/>
            <person name="Qin Q.L."/>
            <person name="Xie B.B."/>
            <person name="Shu Y.L."/>
            <person name="Zhang X.Y."/>
            <person name="Yu Y."/>
            <person name="Chen B."/>
            <person name="Chen X.L."/>
            <person name="Zhou B.C."/>
            <person name="Zhang Y.Z."/>
        </authorList>
    </citation>
    <scope>NUCLEOTIDE SEQUENCE [LARGE SCALE GENOMIC DNA]</scope>
    <source>
        <strain evidence="8">JCM 12485 / KCTC 12276 / FR1064</strain>
    </source>
</reference>
<keyword evidence="3 4" id="KW-0436">Ligase</keyword>
<dbReference type="GO" id="GO:0004632">
    <property type="term" value="F:phosphopantothenate--cysteine ligase activity"/>
    <property type="evidence" value="ECO:0007669"/>
    <property type="project" value="UniProtKB-UniRule"/>
</dbReference>
<dbReference type="InterPro" id="IPR036551">
    <property type="entry name" value="Flavin_trans-like"/>
</dbReference>
<dbReference type="PANTHER" id="PTHR14359:SF6">
    <property type="entry name" value="PHOSPHOPANTOTHENOYLCYSTEINE DECARBOXYLASE"/>
    <property type="match status" value="1"/>
</dbReference>
<comment type="function">
    <text evidence="3">Catalyzes two sequential steps in the biosynthesis of coenzyme A. In the first step cysteine is conjugated to 4'-phosphopantothenate to form 4-phosphopantothenoylcysteine. In the second step the latter compound is decarboxylated to form 4'-phosphopantotheine.</text>
</comment>
<feature type="binding site" evidence="3">
    <location>
        <position position="338"/>
    </location>
    <ligand>
        <name>CTP</name>
        <dbReference type="ChEBI" id="CHEBI:37563"/>
    </ligand>
</feature>
<feature type="region of interest" description="Phosphopantothenate--cysteine ligase" evidence="3">
    <location>
        <begin position="206"/>
        <end position="421"/>
    </location>
</feature>
<gene>
    <name evidence="3 7" type="primary">coaBC</name>
    <name evidence="7" type="ordered locus">GNIT_0051</name>
</gene>
<feature type="domain" description="DNA/pantothenate metabolism flavoprotein C-terminal" evidence="6">
    <location>
        <begin position="202"/>
        <end position="407"/>
    </location>
</feature>
<dbReference type="GO" id="GO:0015937">
    <property type="term" value="P:coenzyme A biosynthetic process"/>
    <property type="evidence" value="ECO:0007669"/>
    <property type="project" value="UniProtKB-UniRule"/>
</dbReference>
<keyword evidence="3 4" id="KW-0288">FMN</keyword>
<comment type="pathway">
    <text evidence="3 4">Cofactor biosynthesis; coenzyme A biosynthesis; CoA from (R)-pantothenate: step 3/5.</text>
</comment>
<keyword evidence="3" id="KW-0479">Metal-binding</keyword>
<name>G4QEU3_GLANF</name>
<dbReference type="Pfam" id="PF04127">
    <property type="entry name" value="DFP"/>
    <property type="match status" value="1"/>
</dbReference>
<keyword evidence="2 3" id="KW-0456">Lyase</keyword>
<feature type="binding site" evidence="3">
    <location>
        <begin position="288"/>
        <end position="290"/>
    </location>
    <ligand>
        <name>CTP</name>
        <dbReference type="ChEBI" id="CHEBI:37563"/>
    </ligand>
</feature>
<feature type="binding site" evidence="3">
    <location>
        <position position="356"/>
    </location>
    <ligand>
        <name>CTP</name>
        <dbReference type="ChEBI" id="CHEBI:37563"/>
    </ligand>
</feature>
<comment type="catalytic activity">
    <reaction evidence="3 4">
        <text>(R)-4'-phosphopantothenate + L-cysteine + CTP = N-[(R)-4-phosphopantothenoyl]-L-cysteine + CMP + diphosphate + H(+)</text>
        <dbReference type="Rhea" id="RHEA:19397"/>
        <dbReference type="ChEBI" id="CHEBI:10986"/>
        <dbReference type="ChEBI" id="CHEBI:15378"/>
        <dbReference type="ChEBI" id="CHEBI:33019"/>
        <dbReference type="ChEBI" id="CHEBI:35235"/>
        <dbReference type="ChEBI" id="CHEBI:37563"/>
        <dbReference type="ChEBI" id="CHEBI:59458"/>
        <dbReference type="ChEBI" id="CHEBI:60377"/>
        <dbReference type="EC" id="6.3.2.5"/>
    </reaction>
</comment>
<dbReference type="GO" id="GO:0046872">
    <property type="term" value="F:metal ion binding"/>
    <property type="evidence" value="ECO:0007669"/>
    <property type="project" value="UniProtKB-KW"/>
</dbReference>
<dbReference type="RefSeq" id="WP_014107085.1">
    <property type="nucleotide sequence ID" value="NC_016041.1"/>
</dbReference>
<dbReference type="HAMAP" id="MF_02225">
    <property type="entry name" value="CoaBC"/>
    <property type="match status" value="1"/>
</dbReference>
<feature type="binding site" evidence="3">
    <location>
        <position position="304"/>
    </location>
    <ligand>
        <name>CTP</name>
        <dbReference type="ChEBI" id="CHEBI:37563"/>
    </ligand>
</feature>
<dbReference type="GO" id="GO:0010181">
    <property type="term" value="F:FMN binding"/>
    <property type="evidence" value="ECO:0007669"/>
    <property type="project" value="UniProtKB-UniRule"/>
</dbReference>
<evidence type="ECO:0000256" key="4">
    <source>
        <dbReference type="RuleBase" id="RU364078"/>
    </source>
</evidence>
<dbReference type="InterPro" id="IPR005252">
    <property type="entry name" value="CoaBC"/>
</dbReference>
<dbReference type="UniPathway" id="UPA00241">
    <property type="reaction ID" value="UER00353"/>
</dbReference>
<feature type="binding site" evidence="3">
    <location>
        <position position="352"/>
    </location>
    <ligand>
        <name>CTP</name>
        <dbReference type="ChEBI" id="CHEBI:37563"/>
    </ligand>
</feature>
<evidence type="ECO:0000313" key="7">
    <source>
        <dbReference type="EMBL" id="AEP28206.1"/>
    </source>
</evidence>
<feature type="binding site" evidence="3">
    <location>
        <begin position="320"/>
        <end position="323"/>
    </location>
    <ligand>
        <name>CTP</name>
        <dbReference type="ChEBI" id="CHEBI:37563"/>
    </ligand>
</feature>
<keyword evidence="3 4" id="KW-0285">Flavoprotein</keyword>
<evidence type="ECO:0000259" key="6">
    <source>
        <dbReference type="Pfam" id="PF04127"/>
    </source>
</evidence>
<keyword evidence="1 3" id="KW-0210">Decarboxylase</keyword>
<keyword evidence="3" id="KW-0511">Multifunctional enzyme</keyword>
<dbReference type="PANTHER" id="PTHR14359">
    <property type="entry name" value="HOMO-OLIGOMERIC FLAVIN CONTAINING CYS DECARBOXYLASE FAMILY"/>
    <property type="match status" value="1"/>
</dbReference>
<dbReference type="STRING" id="1085623.GNIT_0051"/>
<protein>
    <recommendedName>
        <fullName evidence="3">Coenzyme A biosynthesis bifunctional protein CoaBC</fullName>
    </recommendedName>
    <alternativeName>
        <fullName evidence="3">DNA/pantothenate metabolism flavoprotein</fullName>
    </alternativeName>
    <alternativeName>
        <fullName evidence="3">Phosphopantothenoylcysteine synthetase/decarboxylase</fullName>
        <shortName evidence="3">PPCS-PPCDC</shortName>
    </alternativeName>
    <domain>
        <recommendedName>
            <fullName evidence="3">Phosphopantothenoylcysteine decarboxylase</fullName>
            <shortName evidence="3">PPC decarboxylase</shortName>
            <shortName evidence="3">PPC-DC</shortName>
            <ecNumber evidence="3">4.1.1.36</ecNumber>
        </recommendedName>
        <alternativeName>
            <fullName evidence="3">CoaC</fullName>
        </alternativeName>
    </domain>
    <domain>
        <recommendedName>
            <fullName evidence="3">Phosphopantothenate--cysteine ligase</fullName>
            <ecNumber evidence="3">6.3.2.5</ecNumber>
        </recommendedName>
        <alternativeName>
            <fullName evidence="3">CoaB</fullName>
        </alternativeName>
        <alternativeName>
            <fullName evidence="3">Phosphopantothenoylcysteine synthetase</fullName>
            <shortName evidence="3">PPC synthetase</shortName>
            <shortName evidence="3">PPC-S</shortName>
        </alternativeName>
    </domain>
</protein>
<dbReference type="NCBIfam" id="TIGR00521">
    <property type="entry name" value="coaBC_dfp"/>
    <property type="match status" value="1"/>
</dbReference>
<dbReference type="InterPro" id="IPR003382">
    <property type="entry name" value="Flavoprotein"/>
</dbReference>
<evidence type="ECO:0000256" key="2">
    <source>
        <dbReference type="ARBA" id="ARBA00023239"/>
    </source>
</evidence>
<keyword evidence="3" id="KW-0460">Magnesium</keyword>
<dbReference type="InterPro" id="IPR035929">
    <property type="entry name" value="CoaB-like_sf"/>
</dbReference>
<dbReference type="SUPFAM" id="SSF102645">
    <property type="entry name" value="CoaB-like"/>
    <property type="match status" value="1"/>
</dbReference>
<feature type="domain" description="Flavoprotein" evidence="5">
    <location>
        <begin position="6"/>
        <end position="178"/>
    </location>
</feature>
<comment type="catalytic activity">
    <reaction evidence="3 4">
        <text>N-[(R)-4-phosphopantothenoyl]-L-cysteine + H(+) = (R)-4'-phosphopantetheine + CO2</text>
        <dbReference type="Rhea" id="RHEA:16793"/>
        <dbReference type="ChEBI" id="CHEBI:15378"/>
        <dbReference type="ChEBI" id="CHEBI:16526"/>
        <dbReference type="ChEBI" id="CHEBI:59458"/>
        <dbReference type="ChEBI" id="CHEBI:61723"/>
        <dbReference type="EC" id="4.1.1.36"/>
    </reaction>
</comment>
<feature type="region of interest" description="Phosphopantothenoylcysteine decarboxylase" evidence="3">
    <location>
        <begin position="1"/>
        <end position="205"/>
    </location>
</feature>
<accession>G4QEU3</accession>
<feature type="active site" description="Proton donor" evidence="3">
    <location>
        <position position="158"/>
    </location>
</feature>
<dbReference type="GO" id="GO:0071513">
    <property type="term" value="C:phosphopantothenoylcysteine decarboxylase complex"/>
    <property type="evidence" value="ECO:0007669"/>
    <property type="project" value="TreeGrafter"/>
</dbReference>
<dbReference type="EMBL" id="CP003060">
    <property type="protein sequence ID" value="AEP28206.1"/>
    <property type="molecule type" value="Genomic_DNA"/>
</dbReference>
<dbReference type="SUPFAM" id="SSF52507">
    <property type="entry name" value="Homo-oligomeric flavin-containing Cys decarboxylases, HFCD"/>
    <property type="match status" value="1"/>
</dbReference>
<evidence type="ECO:0000256" key="1">
    <source>
        <dbReference type="ARBA" id="ARBA00022793"/>
    </source>
</evidence>
<feature type="binding site" evidence="3">
    <location>
        <position position="294"/>
    </location>
    <ligand>
        <name>CTP</name>
        <dbReference type="ChEBI" id="CHEBI:37563"/>
    </ligand>
</feature>
<proteinExistence type="inferred from homology"/>
<keyword evidence="8" id="KW-1185">Reference proteome</keyword>
<evidence type="ECO:0000259" key="5">
    <source>
        <dbReference type="Pfam" id="PF02441"/>
    </source>
</evidence>
<comment type="similarity">
    <text evidence="3 4">In the N-terminal section; belongs to the HFCD (homo-oligomeric flavin containing Cys decarboxylase) superfamily.</text>
</comment>
<dbReference type="KEGG" id="gni:GNIT_0051"/>
<sequence length="421" mass="44949">MQLEQKNVLLGISGGIAAYKTPDLVRKFIAQGANVRVVMTDSAKEFVSPLALQAVSGNKISNSLLDEDAEAAMGHIELARWADIFVIAPATANIMAKLTHGLADDLLTTLALATKAPIAIAPAMNQQMWAAPATTENLQKLQHRGVLQIGPASGEQACGDIGYGRMSEPEDIVTFIANYLAGQTNNEEISNEQINHPPSLFAGKKILITAGPTREALDPVRYISNHSSGKMGYAIAEAAQKMGAEVTLVSGPVSISPPANIELISVISAQEMHDAVMAHIQTQDIFIGCAAVADFRLTDIPTHKVKKKAGLLTLSFEQNPDILKTVAALSNPPFTLGFAAETHDVEAYAKGKLERKKLNMIAANDVSSSDLGFNSDRNALTVITKNNTISLPAASKYALAIELLKLLNNEYSANQNNKKSK</sequence>
<dbReference type="HOGENOM" id="CLU_033319_0_1_6"/>
<dbReference type="InterPro" id="IPR007085">
    <property type="entry name" value="DNA/pantothenate-metab_flavo_C"/>
</dbReference>
<comment type="cofactor">
    <cofactor evidence="3">
        <name>Mg(2+)</name>
        <dbReference type="ChEBI" id="CHEBI:18420"/>
    </cofactor>
</comment>
<comment type="pathway">
    <text evidence="3 4">Cofactor biosynthesis; coenzyme A biosynthesis; CoA from (R)-pantothenate: step 2/5.</text>
</comment>
<dbReference type="Gene3D" id="3.40.50.10300">
    <property type="entry name" value="CoaB-like"/>
    <property type="match status" value="1"/>
</dbReference>
<evidence type="ECO:0000256" key="3">
    <source>
        <dbReference type="HAMAP-Rule" id="MF_02225"/>
    </source>
</evidence>
<dbReference type="Pfam" id="PF02441">
    <property type="entry name" value="Flavoprotein"/>
    <property type="match status" value="1"/>
</dbReference>
<dbReference type="GO" id="GO:0015941">
    <property type="term" value="P:pantothenate catabolic process"/>
    <property type="evidence" value="ECO:0007669"/>
    <property type="project" value="InterPro"/>
</dbReference>
<dbReference type="EC" id="6.3.2.5" evidence="3"/>